<dbReference type="Gene3D" id="2.40.160.10">
    <property type="entry name" value="Porin"/>
    <property type="match status" value="1"/>
</dbReference>
<dbReference type="InterPro" id="IPR027385">
    <property type="entry name" value="Beta-barrel_OMP"/>
</dbReference>
<dbReference type="STRING" id="43658.AT705_18200"/>
<organism evidence="3 4">
    <name type="scientific">Pseudoalteromonas rubra</name>
    <dbReference type="NCBI Taxonomy" id="43658"/>
    <lineage>
        <taxon>Bacteria</taxon>
        <taxon>Pseudomonadati</taxon>
        <taxon>Pseudomonadota</taxon>
        <taxon>Gammaproteobacteria</taxon>
        <taxon>Alteromonadales</taxon>
        <taxon>Pseudoalteromonadaceae</taxon>
        <taxon>Pseudoalteromonas</taxon>
    </lineage>
</organism>
<gene>
    <name evidence="3" type="ORF">CWC22_005985</name>
</gene>
<evidence type="ECO:0000256" key="1">
    <source>
        <dbReference type="ARBA" id="ARBA00022729"/>
    </source>
</evidence>
<evidence type="ECO:0000313" key="3">
    <source>
        <dbReference type="EMBL" id="QPB82565.1"/>
    </source>
</evidence>
<dbReference type="InterPro" id="IPR023614">
    <property type="entry name" value="Porin_dom_sf"/>
</dbReference>
<dbReference type="Pfam" id="PF13505">
    <property type="entry name" value="OMP_b-brl"/>
    <property type="match status" value="1"/>
</dbReference>
<dbReference type="SUPFAM" id="SSF56935">
    <property type="entry name" value="Porins"/>
    <property type="match status" value="1"/>
</dbReference>
<dbReference type="EMBL" id="CP045429">
    <property type="protein sequence ID" value="QPB82565.1"/>
    <property type="molecule type" value="Genomic_DNA"/>
</dbReference>
<evidence type="ECO:0000313" key="4">
    <source>
        <dbReference type="Proteomes" id="UP000305729"/>
    </source>
</evidence>
<feature type="domain" description="Outer membrane protein beta-barrel" evidence="2">
    <location>
        <begin position="9"/>
        <end position="198"/>
    </location>
</feature>
<dbReference type="Proteomes" id="UP000305729">
    <property type="component" value="Chromosome 1"/>
</dbReference>
<name>A0A5S3UR93_9GAMM</name>
<dbReference type="AlphaFoldDB" id="A0A5S3UR93"/>
<reference evidence="3 4" key="1">
    <citation type="submission" date="2019-10" db="EMBL/GenBank/DDBJ databases">
        <title>Pseudoalteromonas rubra S4059.</title>
        <authorList>
            <person name="Paulsen S."/>
            <person name="Wang X."/>
        </authorList>
    </citation>
    <scope>NUCLEOTIDE SEQUENCE [LARGE SCALE GENOMIC DNA]</scope>
    <source>
        <strain evidence="3 4">S4059</strain>
    </source>
</reference>
<evidence type="ECO:0000259" key="2">
    <source>
        <dbReference type="Pfam" id="PF13505"/>
    </source>
</evidence>
<keyword evidence="1" id="KW-0732">Signal</keyword>
<accession>A0A5S3UR93</accession>
<proteinExistence type="predicted"/>
<protein>
    <submittedName>
        <fullName evidence="3">Outer membrane beta-barrel protein</fullName>
    </submittedName>
</protein>
<sequence length="203" mass="22583">MVNKHILGLLLATASLSSQATELSKSYLEVGYGETSLDGAPNSVDPQGFIIAGSYEFANGIFMGLKIDQHSDSLAFFDKLLDDDYDVDETTFNLGYILRSTDNGRLAVGAQVGEFEVSTNRSNSVVDTRRIYGEYEHSFGKRVDGFAQLGYEMMDFPSPIENENGVYLNAGIRFSFTDHSSVILEYTNGVDYTQSEVKYRYTF</sequence>